<organism evidence="1">
    <name type="scientific">marine sediment metagenome</name>
    <dbReference type="NCBI Taxonomy" id="412755"/>
    <lineage>
        <taxon>unclassified sequences</taxon>
        <taxon>metagenomes</taxon>
        <taxon>ecological metagenomes</taxon>
    </lineage>
</organism>
<dbReference type="Pfam" id="PF05345">
    <property type="entry name" value="He_PIG"/>
    <property type="match status" value="2"/>
</dbReference>
<dbReference type="Gene3D" id="2.60.40.10">
    <property type="entry name" value="Immunoglobulins"/>
    <property type="match status" value="2"/>
</dbReference>
<evidence type="ECO:0008006" key="2">
    <source>
        <dbReference type="Google" id="ProtNLM"/>
    </source>
</evidence>
<dbReference type="SUPFAM" id="SSF49313">
    <property type="entry name" value="Cadherin-like"/>
    <property type="match status" value="2"/>
</dbReference>
<dbReference type="AlphaFoldDB" id="X1KW45"/>
<dbReference type="InterPro" id="IPR013783">
    <property type="entry name" value="Ig-like_fold"/>
</dbReference>
<gene>
    <name evidence="1" type="ORF">S06H3_17952</name>
</gene>
<protein>
    <recommendedName>
        <fullName evidence="2">Cadherin domain-containing protein</fullName>
    </recommendedName>
</protein>
<evidence type="ECO:0000313" key="1">
    <source>
        <dbReference type="EMBL" id="GAI11307.1"/>
    </source>
</evidence>
<reference evidence="1" key="1">
    <citation type="journal article" date="2014" name="Front. Microbiol.">
        <title>High frequency of phylogenetically diverse reductive dehalogenase-homologous genes in deep subseafloor sedimentary metagenomes.</title>
        <authorList>
            <person name="Kawai M."/>
            <person name="Futagami T."/>
            <person name="Toyoda A."/>
            <person name="Takaki Y."/>
            <person name="Nishi S."/>
            <person name="Hori S."/>
            <person name="Arai W."/>
            <person name="Tsubouchi T."/>
            <person name="Morono Y."/>
            <person name="Uchiyama I."/>
            <person name="Ito T."/>
            <person name="Fujiyama A."/>
            <person name="Inagaki F."/>
            <person name="Takami H."/>
        </authorList>
    </citation>
    <scope>NUCLEOTIDE SEQUENCE</scope>
    <source>
        <strain evidence="1">Expedition CK06-06</strain>
    </source>
</reference>
<dbReference type="InterPro" id="IPR015919">
    <property type="entry name" value="Cadherin-like_sf"/>
</dbReference>
<dbReference type="GO" id="GO:0005509">
    <property type="term" value="F:calcium ion binding"/>
    <property type="evidence" value="ECO:0007669"/>
    <property type="project" value="InterPro"/>
</dbReference>
<proteinExistence type="predicted"/>
<comment type="caution">
    <text evidence="1">The sequence shown here is derived from an EMBL/GenBank/DDBJ whole genome shotgun (WGS) entry which is preliminary data.</text>
</comment>
<feature type="non-terminal residue" evidence="1">
    <location>
        <position position="1"/>
    </location>
</feature>
<accession>X1KW45</accession>
<dbReference type="EMBL" id="BARV01009027">
    <property type="protein sequence ID" value="GAI11307.1"/>
    <property type="molecule type" value="Genomic_DNA"/>
</dbReference>
<dbReference type="GO" id="GO:0016020">
    <property type="term" value="C:membrane"/>
    <property type="evidence" value="ECO:0007669"/>
    <property type="project" value="InterPro"/>
</dbReference>
<name>X1KW45_9ZZZZ</name>
<sequence length="306" mass="33160">KQVGENIVKVSINDREKVTVAGFTLTVVPPPNQPPYISRLPSDENIPADKEYTAAVEGVDPEGEEVSYYLTSAPTGMTINTSTGEIKWIPSVEQVKTHIITVRVSDGEEFATGSFKLTVYIPFDAEPVIVEFPLDGTIGLGQTYTSIVKAYDPEEKPVLFSLTNPPSGMTINVSSGVINWKPGGDQVGGHLIKVNVSDGVNIVTGSFTLRVTQEENKPPVIIAFPSDAAIKAEVAYKDFVKAIDPENQPITYILKEKPLVSSSLYHTIVTEVIVGFRLYGLPFKKLGGVSSTIGSNTRYFSGKISY</sequence>